<dbReference type="InterPro" id="IPR011993">
    <property type="entry name" value="PH-like_dom_sf"/>
</dbReference>
<evidence type="ECO:0000313" key="4">
    <source>
        <dbReference type="EMBL" id="KAJ8795718.1"/>
    </source>
</evidence>
<dbReference type="PANTHER" id="PTHR13283">
    <property type="entry name" value="KREV INTERACTION TRAPPED 1-RELATED"/>
    <property type="match status" value="1"/>
</dbReference>
<feature type="domain" description="FERM" evidence="3">
    <location>
        <begin position="7"/>
        <end position="409"/>
    </location>
</feature>
<keyword evidence="5" id="KW-1185">Reference proteome</keyword>
<proteinExistence type="predicted"/>
<feature type="compositionally biased region" description="Low complexity" evidence="2">
    <location>
        <begin position="516"/>
        <end position="529"/>
    </location>
</feature>
<dbReference type="Proteomes" id="UP001159641">
    <property type="component" value="Unassembled WGS sequence"/>
</dbReference>
<evidence type="ECO:0000313" key="5">
    <source>
        <dbReference type="Proteomes" id="UP001159641"/>
    </source>
</evidence>
<dbReference type="GO" id="GO:0005886">
    <property type="term" value="C:plasma membrane"/>
    <property type="evidence" value="ECO:0007669"/>
    <property type="project" value="TreeGrafter"/>
</dbReference>
<dbReference type="PANTHER" id="PTHR13283:SF10">
    <property type="entry name" value="FERM DOMAIN-CONTAINING PROTEIN 8"/>
    <property type="match status" value="1"/>
</dbReference>
<dbReference type="GO" id="GO:0090090">
    <property type="term" value="P:negative regulation of canonical Wnt signaling pathway"/>
    <property type="evidence" value="ECO:0007669"/>
    <property type="project" value="TreeGrafter"/>
</dbReference>
<dbReference type="AlphaFoldDB" id="A0AB34HX63"/>
<dbReference type="Pfam" id="PF00373">
    <property type="entry name" value="FERM_M"/>
    <property type="match status" value="1"/>
</dbReference>
<dbReference type="Gene3D" id="3.10.20.90">
    <property type="entry name" value="Phosphatidylinositol 3-kinase Catalytic Subunit, Chain A, domain 1"/>
    <property type="match status" value="1"/>
</dbReference>
<dbReference type="InterPro" id="IPR019749">
    <property type="entry name" value="Band_41_domain"/>
</dbReference>
<dbReference type="Gene3D" id="2.30.29.30">
    <property type="entry name" value="Pleckstrin-homology domain (PH domain)/Phosphotyrosine-binding domain (PTB)"/>
    <property type="match status" value="1"/>
</dbReference>
<dbReference type="Gene3D" id="1.20.80.10">
    <property type="match status" value="1"/>
</dbReference>
<dbReference type="InterPro" id="IPR000299">
    <property type="entry name" value="FERM_domain"/>
</dbReference>
<dbReference type="EMBL" id="JAIQCJ010000544">
    <property type="protein sequence ID" value="KAJ8795718.1"/>
    <property type="molecule type" value="Genomic_DNA"/>
</dbReference>
<evidence type="ECO:0000259" key="3">
    <source>
        <dbReference type="PROSITE" id="PS50057"/>
    </source>
</evidence>
<dbReference type="InterPro" id="IPR014352">
    <property type="entry name" value="FERM/acyl-CoA-bd_prot_sf"/>
</dbReference>
<dbReference type="SMART" id="SM00295">
    <property type="entry name" value="B41"/>
    <property type="match status" value="1"/>
</dbReference>
<comment type="caution">
    <text evidence="4">The sequence shown here is derived from an EMBL/GenBank/DDBJ whole genome shotgun (WGS) entry which is preliminary data.</text>
</comment>
<dbReference type="InterPro" id="IPR035963">
    <property type="entry name" value="FERM_2"/>
</dbReference>
<dbReference type="FunFam" id="1.20.80.10:FF:000023">
    <property type="entry name" value="FERM domain containing 8"/>
    <property type="match status" value="1"/>
</dbReference>
<accession>A0AB34HX63</accession>
<gene>
    <name evidence="4" type="ORF">J1605_002480</name>
</gene>
<evidence type="ECO:0000256" key="1">
    <source>
        <dbReference type="ARBA" id="ARBA00039547"/>
    </source>
</evidence>
<dbReference type="PROSITE" id="PS50057">
    <property type="entry name" value="FERM_3"/>
    <property type="match status" value="1"/>
</dbReference>
<reference evidence="4 5" key="1">
    <citation type="submission" date="2022-11" db="EMBL/GenBank/DDBJ databases">
        <title>Whole genome sequence of Eschrichtius robustus ER-17-0199.</title>
        <authorList>
            <person name="Bruniche-Olsen A."/>
            <person name="Black A.N."/>
            <person name="Fields C.J."/>
            <person name="Walden K."/>
            <person name="Dewoody J.A."/>
        </authorList>
    </citation>
    <scope>NUCLEOTIDE SEQUENCE [LARGE SCALE GENOMIC DNA]</scope>
    <source>
        <strain evidence="4">ER-17-0199</strain>
        <tissue evidence="4">Blubber</tissue>
    </source>
</reference>
<evidence type="ECO:0000256" key="2">
    <source>
        <dbReference type="SAM" id="MobiDB-lite"/>
    </source>
</evidence>
<name>A0AB34HX63_ESCRO</name>
<organism evidence="4 5">
    <name type="scientific">Eschrichtius robustus</name>
    <name type="common">California gray whale</name>
    <name type="synonym">Eschrichtius gibbosus</name>
    <dbReference type="NCBI Taxonomy" id="9764"/>
    <lineage>
        <taxon>Eukaryota</taxon>
        <taxon>Metazoa</taxon>
        <taxon>Chordata</taxon>
        <taxon>Craniata</taxon>
        <taxon>Vertebrata</taxon>
        <taxon>Euteleostomi</taxon>
        <taxon>Mammalia</taxon>
        <taxon>Eutheria</taxon>
        <taxon>Laurasiatheria</taxon>
        <taxon>Artiodactyla</taxon>
        <taxon>Whippomorpha</taxon>
        <taxon>Cetacea</taxon>
        <taxon>Mysticeti</taxon>
        <taxon>Eschrichtiidae</taxon>
        <taxon>Eschrichtius</taxon>
    </lineage>
</organism>
<dbReference type="InterPro" id="IPR051594">
    <property type="entry name" value="KRIT1/FRMD8"/>
</dbReference>
<dbReference type="CDD" id="cd14473">
    <property type="entry name" value="FERM_B-lobe"/>
    <property type="match status" value="1"/>
</dbReference>
<dbReference type="SUPFAM" id="SSF47031">
    <property type="entry name" value="Second domain of FERM"/>
    <property type="match status" value="1"/>
</dbReference>
<protein>
    <recommendedName>
        <fullName evidence="1">FERM domain-containing protein 8</fullName>
    </recommendedName>
</protein>
<dbReference type="InterPro" id="IPR019748">
    <property type="entry name" value="FERM_central"/>
</dbReference>
<feature type="region of interest" description="Disordered" evidence="2">
    <location>
        <begin position="516"/>
        <end position="541"/>
    </location>
</feature>
<sequence length="613" mass="65771">MASIAAADVLVYLADDTVVPLAMENLPSLTAHELHQTVREVLQLPDVALDAFALWLVSPLLGLHGRFPCRPAEVQLKPKHQPYKLGRQWQELLLRFTDAPDDDVAMGQCCCLCVPVSGAPRGLEHGLRAQPGLPWQIHNKEVLRLLYEEAKSNVLAARYPCDVEDCEALGALVCRVQLGPYQPGQPTACALREKLDSFLPAHLCKRGHGLFAALRGRGTKAGTGEQGLLNAYSRVKEVAGSESEHEASLSPHYRAYLLKCHELPFYGSAFFHGEIDKPAQGFLHRGGQKPVSVAISLEGVHVIDSREKRSSHLSLGSALEVNSLARCILLVMPTWDGAGEQASAQRSPGSVSPAGQHVLLGLRFQELSWDHTSPEEEESALWLEFDGDSEGTPVNKLLKVYSKQVVVGAACAGAGDGAQGSQTTGGSRLGGKEVRGLLRAWGPGGRLLLTGSHPCGFRRPGQLAGQLPSGQWLVEGCPVLCDQPALAPSVLEPPAELMSSLIEYCIELSQAAEPAAPQESAAGAASAPGNSPHATQRPQLRRQGSVVCSRIQHLSTIDYVEEALPSVCPSCSLTGEQIKRVKPKRSTSFFSRQLSLGQGSYTVVQPTESLEQG</sequence>